<feature type="compositionally biased region" description="Basic residues" evidence="1">
    <location>
        <begin position="242"/>
        <end position="256"/>
    </location>
</feature>
<feature type="compositionally biased region" description="Acidic residues" evidence="1">
    <location>
        <begin position="265"/>
        <end position="275"/>
    </location>
</feature>
<keyword evidence="4" id="KW-1185">Reference proteome</keyword>
<dbReference type="InterPro" id="IPR037847">
    <property type="entry name" value="GRAMDC4"/>
</dbReference>
<dbReference type="Proteomes" id="UP001465976">
    <property type="component" value="Unassembled WGS sequence"/>
</dbReference>
<sequence>MADDNRPDDDRNDSDEWDEVDAEYELDDIELLELSESQLREEYDNEEINRFLTLFASNVNEVQTPIVRKNEPRAVNESEGNEQASSYESYSEEVAQRFIVPHLPPAQPPVPVFTLGRLRLTSQRLYLSTVPAYAPFFSHLLKLAVWKDRERSAFYCSVYWILWYYNLLLPALIIRVLFCLVRRRVLPYPTATELRDRQIEIDQAKEIGDEFSARLASGTLFSFDIQDMWHFFRAATRSAKSKSKKREKLKRKKAKREAKGKEKAEEEETPSDDGADIPTVTVETTSGSEERDLRLVAMQFADGIADIHERIHNLFIWRRPGASFRYGVFIFICLLLTLLLPAQYIAKLVYFIIGVLFWHVAPVIAALPSEDRARLPPPLADIPTDADYAMELISQRVNAGMPVQPRRKRRRARSTKAEDDMRVMSPSPLPRTPEPSSDSEKKINWKKWGGRAARGKAWAVDNRLIGGKKEWPQESSAPQTPLVPPAATAIGRPHSPVESHSTFNSFAVTNRAHVKAGMIASLPMSAFKLSGTHHALASDVLLHPDDVPAPNDKFPHKLSERCEEEWNAERGELEVE</sequence>
<feature type="region of interest" description="Disordered" evidence="1">
    <location>
        <begin position="1"/>
        <end position="23"/>
    </location>
</feature>
<proteinExistence type="predicted"/>
<keyword evidence="2" id="KW-0472">Membrane</keyword>
<name>A0ABR3G1U3_9AGAR</name>
<evidence type="ECO:0000256" key="1">
    <source>
        <dbReference type="SAM" id="MobiDB-lite"/>
    </source>
</evidence>
<feature type="region of interest" description="Disordered" evidence="1">
    <location>
        <begin position="242"/>
        <end position="286"/>
    </location>
</feature>
<accession>A0ABR3G1U3</accession>
<dbReference type="Pfam" id="PF11696">
    <property type="entry name" value="DUF3292"/>
    <property type="match status" value="1"/>
</dbReference>
<comment type="caution">
    <text evidence="3">The sequence shown here is derived from an EMBL/GenBank/DDBJ whole genome shotgun (WGS) entry which is preliminary data.</text>
</comment>
<feature type="transmembrane region" description="Helical" evidence="2">
    <location>
        <begin position="324"/>
        <end position="342"/>
    </location>
</feature>
<keyword evidence="2" id="KW-1133">Transmembrane helix</keyword>
<gene>
    <name evidence="3" type="ORF">V5O48_000439</name>
</gene>
<feature type="region of interest" description="Disordered" evidence="1">
    <location>
        <begin position="400"/>
        <end position="443"/>
    </location>
</feature>
<feature type="compositionally biased region" description="Basic residues" evidence="1">
    <location>
        <begin position="405"/>
        <end position="414"/>
    </location>
</feature>
<evidence type="ECO:0000313" key="3">
    <source>
        <dbReference type="EMBL" id="KAL0581623.1"/>
    </source>
</evidence>
<evidence type="ECO:0000256" key="2">
    <source>
        <dbReference type="SAM" id="Phobius"/>
    </source>
</evidence>
<dbReference type="InterPro" id="IPR021709">
    <property type="entry name" value="DUF3292"/>
</dbReference>
<evidence type="ECO:0000313" key="4">
    <source>
        <dbReference type="Proteomes" id="UP001465976"/>
    </source>
</evidence>
<evidence type="ECO:0008006" key="5">
    <source>
        <dbReference type="Google" id="ProtNLM"/>
    </source>
</evidence>
<dbReference type="EMBL" id="JBAHYK010000007">
    <property type="protein sequence ID" value="KAL0581623.1"/>
    <property type="molecule type" value="Genomic_DNA"/>
</dbReference>
<protein>
    <recommendedName>
        <fullName evidence="5">Peroxin domain-containing protein</fullName>
    </recommendedName>
</protein>
<dbReference type="PANTHER" id="PTHR37402:SF1">
    <property type="entry name" value="GRAM DOMAIN-CONTAINING PROTEIN 4"/>
    <property type="match status" value="1"/>
</dbReference>
<dbReference type="PANTHER" id="PTHR37402">
    <property type="entry name" value="GRAM DOMAIN-CONTAINING PROTEIN 4"/>
    <property type="match status" value="1"/>
</dbReference>
<feature type="compositionally biased region" description="Acidic residues" evidence="1">
    <location>
        <begin position="10"/>
        <end position="23"/>
    </location>
</feature>
<keyword evidence="2" id="KW-0812">Transmembrane</keyword>
<reference evidence="3 4" key="1">
    <citation type="submission" date="2024-02" db="EMBL/GenBank/DDBJ databases">
        <title>A draft genome for the cacao thread blight pathogen Marasmius crinis-equi.</title>
        <authorList>
            <person name="Cohen S.P."/>
            <person name="Baruah I.K."/>
            <person name="Amoako-Attah I."/>
            <person name="Bukari Y."/>
            <person name="Meinhardt L.W."/>
            <person name="Bailey B.A."/>
        </authorList>
    </citation>
    <scope>NUCLEOTIDE SEQUENCE [LARGE SCALE GENOMIC DNA]</scope>
    <source>
        <strain evidence="3 4">GH-76</strain>
    </source>
</reference>
<organism evidence="3 4">
    <name type="scientific">Marasmius crinis-equi</name>
    <dbReference type="NCBI Taxonomy" id="585013"/>
    <lineage>
        <taxon>Eukaryota</taxon>
        <taxon>Fungi</taxon>
        <taxon>Dikarya</taxon>
        <taxon>Basidiomycota</taxon>
        <taxon>Agaricomycotina</taxon>
        <taxon>Agaricomycetes</taxon>
        <taxon>Agaricomycetidae</taxon>
        <taxon>Agaricales</taxon>
        <taxon>Marasmiineae</taxon>
        <taxon>Marasmiaceae</taxon>
        <taxon>Marasmius</taxon>
    </lineage>
</organism>
<feature type="transmembrane region" description="Helical" evidence="2">
    <location>
        <begin position="158"/>
        <end position="178"/>
    </location>
</feature>
<feature type="transmembrane region" description="Helical" evidence="2">
    <location>
        <begin position="348"/>
        <end position="367"/>
    </location>
</feature>